<evidence type="ECO:0000313" key="2">
    <source>
        <dbReference type="EMBL" id="AZU02815.1"/>
    </source>
</evidence>
<dbReference type="AlphaFoldDB" id="A0A3T0E612"/>
<proteinExistence type="predicted"/>
<keyword evidence="3" id="KW-1185">Reference proteome</keyword>
<gene>
    <name evidence="2" type="ORF">X907_0267</name>
</gene>
<protein>
    <submittedName>
        <fullName evidence="2">Uncharacterized protein</fullName>
    </submittedName>
</protein>
<sequence length="304" mass="33447">MRKDMMSIRTCTAALACILASAGAVSAQQAQGWRSIIPEYEPVEVRQLSAELQRVYEAPEARQGVAIEGDHFYAVVNTVIARYEVESGELVTRWIGPRGGLIRHLNSCYAENARLICANSNFPELPQASSVEIYDAETLEHLETHSLGVMDEGSFVWFEAYGEGWIAGFAHYDGVGGVGFKDSTHSGIVTFDRNWRRTGGWLIPQSVQERMSPHAASGGSIGDDGLLYLFGHSAPEMYVLARPSMGPALIHVATIDIDAAGQAFAFDRANPGILYAIDRPTGTVRRFRMPEIIADHADVRRFER</sequence>
<name>A0A3T0E612_9PROT</name>
<feature type="chain" id="PRO_5019482048" evidence="1">
    <location>
        <begin position="28"/>
        <end position="304"/>
    </location>
</feature>
<dbReference type="Proteomes" id="UP000286954">
    <property type="component" value="Chromosome"/>
</dbReference>
<accession>A0A3T0E612</accession>
<evidence type="ECO:0000256" key="1">
    <source>
        <dbReference type="SAM" id="SignalP"/>
    </source>
</evidence>
<dbReference type="KEGG" id="gak:X907_0267"/>
<evidence type="ECO:0000313" key="3">
    <source>
        <dbReference type="Proteomes" id="UP000286954"/>
    </source>
</evidence>
<keyword evidence="1" id="KW-0732">Signal</keyword>
<reference evidence="2 3" key="1">
    <citation type="submission" date="2016-12" db="EMBL/GenBank/DDBJ databases">
        <title>The genome of dimorphic prosthecate Glycocaulis alkaliphilus 6b-8t, isolated from crude oil dictates its adaptability in petroleum environments.</title>
        <authorList>
            <person name="Wu X.-L."/>
            <person name="Geng S."/>
        </authorList>
    </citation>
    <scope>NUCLEOTIDE SEQUENCE [LARGE SCALE GENOMIC DNA]</scope>
    <source>
        <strain evidence="2 3">6B-8</strain>
    </source>
</reference>
<dbReference type="EMBL" id="CP018911">
    <property type="protein sequence ID" value="AZU02815.1"/>
    <property type="molecule type" value="Genomic_DNA"/>
</dbReference>
<feature type="signal peptide" evidence="1">
    <location>
        <begin position="1"/>
        <end position="27"/>
    </location>
</feature>
<organism evidence="2 3">
    <name type="scientific">Glycocaulis alkaliphilus</name>
    <dbReference type="NCBI Taxonomy" id="1434191"/>
    <lineage>
        <taxon>Bacteria</taxon>
        <taxon>Pseudomonadati</taxon>
        <taxon>Pseudomonadota</taxon>
        <taxon>Alphaproteobacteria</taxon>
        <taxon>Maricaulales</taxon>
        <taxon>Maricaulaceae</taxon>
        <taxon>Glycocaulis</taxon>
    </lineage>
</organism>